<organism evidence="3 5">
    <name type="scientific">Caldimonas thermodepolymerans</name>
    <dbReference type="NCBI Taxonomy" id="215580"/>
    <lineage>
        <taxon>Bacteria</taxon>
        <taxon>Pseudomonadati</taxon>
        <taxon>Pseudomonadota</taxon>
        <taxon>Betaproteobacteria</taxon>
        <taxon>Burkholderiales</taxon>
        <taxon>Sphaerotilaceae</taxon>
        <taxon>Caldimonas</taxon>
    </lineage>
</organism>
<dbReference type="Proteomes" id="UP000239406">
    <property type="component" value="Unassembled WGS sequence"/>
</dbReference>
<dbReference type="InterPro" id="IPR001789">
    <property type="entry name" value="Sig_transdc_resp-reg_receiver"/>
</dbReference>
<sequence>MNRPASPTVLVLSPDWSKVAWLRDTLADVAVVLDAAEDAEGLLAQLRDLPGAPLLVDCTEAAAPAQSLAEVALASAPRLKVLGLGSYAEPESMVRAMRLKAQDFVRLDAAPQEARKLVQQHLLAAAPAASAKAGAPRWIAVVSAHPGVGASTLALHLAALAAAQRERGRTLLLDFGQPVGDCLAYTATAAKVGFIEALEQLARCDWHYFDHALPLQHGLRILPRHLGEPGEPRLAPASQLLGILRHHFRLVVADVGAGVESALSDQVVQQADRVLVVAEQSLRSVMATQRLLQRLKGLSPDSVGLVVNRVDDGIGLTPAYIAKSLELPLWATLPERRRALVDAANAATLLTKSTPRDPWVRALHPLVERVAPASDAAGHAGPSAAREGLSKWMSWWPAQRMGRGT</sequence>
<accession>A0A2S5T876</accession>
<gene>
    <name evidence="3" type="ORF">C1702_04140</name>
    <name evidence="4" type="ORF">EV676_104262</name>
</gene>
<name>A0A2S5T876_9BURK</name>
<evidence type="ECO:0000313" key="6">
    <source>
        <dbReference type="Proteomes" id="UP000294772"/>
    </source>
</evidence>
<evidence type="ECO:0000256" key="1">
    <source>
        <dbReference type="PROSITE-ProRule" id="PRU00169"/>
    </source>
</evidence>
<dbReference type="GO" id="GO:0005524">
    <property type="term" value="F:ATP binding"/>
    <property type="evidence" value="ECO:0007669"/>
    <property type="project" value="TreeGrafter"/>
</dbReference>
<dbReference type="Proteomes" id="UP000294772">
    <property type="component" value="Unassembled WGS sequence"/>
</dbReference>
<reference evidence="3 5" key="1">
    <citation type="submission" date="2018-02" db="EMBL/GenBank/DDBJ databases">
        <title>Reclassifiation of [Polyangium] brachysporum DSM 7029 as Guopingzhaonella breviflexa gen. nov., sp. nov., a member of the family Comamonadaceae.</title>
        <authorList>
            <person name="Tang B."/>
        </authorList>
    </citation>
    <scope>NUCLEOTIDE SEQUENCE [LARGE SCALE GENOMIC DNA]</scope>
    <source>
        <strain evidence="3 5">DSM 15344</strain>
    </source>
</reference>
<dbReference type="InterPro" id="IPR050625">
    <property type="entry name" value="ParA/MinD_ATPase"/>
</dbReference>
<evidence type="ECO:0000313" key="4">
    <source>
        <dbReference type="EMBL" id="TCP07706.1"/>
    </source>
</evidence>
<dbReference type="GO" id="GO:0005829">
    <property type="term" value="C:cytosol"/>
    <property type="evidence" value="ECO:0007669"/>
    <property type="project" value="TreeGrafter"/>
</dbReference>
<feature type="domain" description="Response regulatory" evidence="2">
    <location>
        <begin position="8"/>
        <end position="122"/>
    </location>
</feature>
<evidence type="ECO:0000313" key="3">
    <source>
        <dbReference type="EMBL" id="PPE71156.1"/>
    </source>
</evidence>
<dbReference type="EMBL" id="PSNY01000003">
    <property type="protein sequence ID" value="PPE71156.1"/>
    <property type="molecule type" value="Genomic_DNA"/>
</dbReference>
<dbReference type="OrthoDB" id="8531995at2"/>
<dbReference type="Gene3D" id="3.40.50.300">
    <property type="entry name" value="P-loop containing nucleotide triphosphate hydrolases"/>
    <property type="match status" value="1"/>
</dbReference>
<evidence type="ECO:0000259" key="2">
    <source>
        <dbReference type="PROSITE" id="PS50110"/>
    </source>
</evidence>
<reference evidence="4 6" key="2">
    <citation type="submission" date="2019-03" db="EMBL/GenBank/DDBJ databases">
        <title>Genomic Encyclopedia of Type Strains, Phase IV (KMG-IV): sequencing the most valuable type-strain genomes for metagenomic binning, comparative biology and taxonomic classification.</title>
        <authorList>
            <person name="Goeker M."/>
        </authorList>
    </citation>
    <scope>NUCLEOTIDE SEQUENCE [LARGE SCALE GENOMIC DNA]</scope>
    <source>
        <strain evidence="4 6">DSM 15264</strain>
    </source>
</reference>
<dbReference type="PROSITE" id="PS50110">
    <property type="entry name" value="RESPONSE_REGULATORY"/>
    <property type="match status" value="1"/>
</dbReference>
<dbReference type="InterPro" id="IPR027417">
    <property type="entry name" value="P-loop_NTPase"/>
</dbReference>
<protein>
    <submittedName>
        <fullName evidence="4">Pilus assembly protein CpaE</fullName>
    </submittedName>
</protein>
<dbReference type="Gene3D" id="3.40.50.2300">
    <property type="match status" value="1"/>
</dbReference>
<dbReference type="SUPFAM" id="SSF52172">
    <property type="entry name" value="CheY-like"/>
    <property type="match status" value="1"/>
</dbReference>
<evidence type="ECO:0000313" key="5">
    <source>
        <dbReference type="Proteomes" id="UP000239406"/>
    </source>
</evidence>
<dbReference type="GO" id="GO:0009898">
    <property type="term" value="C:cytoplasmic side of plasma membrane"/>
    <property type="evidence" value="ECO:0007669"/>
    <property type="project" value="TreeGrafter"/>
</dbReference>
<dbReference type="GO" id="GO:0051782">
    <property type="term" value="P:negative regulation of cell division"/>
    <property type="evidence" value="ECO:0007669"/>
    <property type="project" value="TreeGrafter"/>
</dbReference>
<dbReference type="GO" id="GO:0016887">
    <property type="term" value="F:ATP hydrolysis activity"/>
    <property type="evidence" value="ECO:0007669"/>
    <property type="project" value="TreeGrafter"/>
</dbReference>
<keyword evidence="5" id="KW-1185">Reference proteome</keyword>
<dbReference type="RefSeq" id="WP_104356417.1">
    <property type="nucleotide sequence ID" value="NZ_CP064338.1"/>
</dbReference>
<feature type="modified residue" description="4-aspartylphosphate" evidence="1">
    <location>
        <position position="57"/>
    </location>
</feature>
<keyword evidence="1" id="KW-0597">Phosphoprotein</keyword>
<comment type="caution">
    <text evidence="3">The sequence shown here is derived from an EMBL/GenBank/DDBJ whole genome shotgun (WGS) entry which is preliminary data.</text>
</comment>
<dbReference type="PANTHER" id="PTHR43384">
    <property type="entry name" value="SEPTUM SITE-DETERMINING PROTEIN MIND HOMOLOG, CHLOROPLASTIC-RELATED"/>
    <property type="match status" value="1"/>
</dbReference>
<proteinExistence type="predicted"/>
<dbReference type="GO" id="GO:0000160">
    <property type="term" value="P:phosphorelay signal transduction system"/>
    <property type="evidence" value="ECO:0007669"/>
    <property type="project" value="InterPro"/>
</dbReference>
<dbReference type="SUPFAM" id="SSF52540">
    <property type="entry name" value="P-loop containing nucleoside triphosphate hydrolases"/>
    <property type="match status" value="1"/>
</dbReference>
<dbReference type="InterPro" id="IPR011006">
    <property type="entry name" value="CheY-like_superfamily"/>
</dbReference>
<dbReference type="EMBL" id="SLXF01000004">
    <property type="protein sequence ID" value="TCP07706.1"/>
    <property type="molecule type" value="Genomic_DNA"/>
</dbReference>
<dbReference type="PANTHER" id="PTHR43384:SF13">
    <property type="entry name" value="SLR0110 PROTEIN"/>
    <property type="match status" value="1"/>
</dbReference>
<dbReference type="AlphaFoldDB" id="A0A2S5T876"/>